<dbReference type="UniPathway" id="UPA00034">
    <property type="reaction ID" value="UER00019"/>
</dbReference>
<accession>A0A8F6TY79</accession>
<feature type="domain" description="Tetrahydrodipicolinate-N-succinyltransferase chain A" evidence="4">
    <location>
        <begin position="6"/>
        <end position="72"/>
    </location>
</feature>
<comment type="similarity">
    <text evidence="3">Belongs to the transferase hexapeptide repeat family.</text>
</comment>
<dbReference type="Pfam" id="PF14805">
    <property type="entry name" value="THDPS_N_2"/>
    <property type="match status" value="1"/>
</dbReference>
<evidence type="ECO:0000256" key="3">
    <source>
        <dbReference type="HAMAP-Rule" id="MF_00811"/>
    </source>
</evidence>
<proteinExistence type="inferred from homology"/>
<organism evidence="5 6">
    <name type="scientific">Gymnodinialimonas ceratoperidinii</name>
    <dbReference type="NCBI Taxonomy" id="2856823"/>
    <lineage>
        <taxon>Bacteria</taxon>
        <taxon>Pseudomonadati</taxon>
        <taxon>Pseudomonadota</taxon>
        <taxon>Alphaproteobacteria</taxon>
        <taxon>Rhodobacterales</taxon>
        <taxon>Paracoccaceae</taxon>
        <taxon>Gymnodinialimonas</taxon>
    </lineage>
</organism>
<dbReference type="AlphaFoldDB" id="A0A8F6TY79"/>
<evidence type="ECO:0000313" key="5">
    <source>
        <dbReference type="EMBL" id="QXT40128.1"/>
    </source>
</evidence>
<dbReference type="RefSeq" id="WP_219003211.1">
    <property type="nucleotide sequence ID" value="NZ_CP079194.1"/>
</dbReference>
<keyword evidence="2 3" id="KW-0012">Acyltransferase</keyword>
<feature type="binding site" evidence="3">
    <location>
        <position position="146"/>
    </location>
    <ligand>
        <name>substrate</name>
    </ligand>
</feature>
<evidence type="ECO:0000256" key="2">
    <source>
        <dbReference type="ARBA" id="ARBA00023315"/>
    </source>
</evidence>
<dbReference type="GO" id="GO:0016779">
    <property type="term" value="F:nucleotidyltransferase activity"/>
    <property type="evidence" value="ECO:0007669"/>
    <property type="project" value="TreeGrafter"/>
</dbReference>
<dbReference type="PROSITE" id="PS00101">
    <property type="entry name" value="HEXAPEP_TRANSFERASES"/>
    <property type="match status" value="1"/>
</dbReference>
<dbReference type="NCBIfam" id="TIGR00965">
    <property type="entry name" value="dapD"/>
    <property type="match status" value="1"/>
</dbReference>
<protein>
    <recommendedName>
        <fullName evidence="3">2,3,4,5-tetrahydropyridine-2,6-dicarboxylate N-succinyltransferase</fullName>
        <ecNumber evidence="3">2.3.1.117</ecNumber>
    </recommendedName>
    <alternativeName>
        <fullName evidence="3">Tetrahydrodipicolinate N-succinyltransferase</fullName>
        <shortName evidence="3">THDP succinyltransferase</shortName>
        <shortName evidence="3">THP succinyltransferase</shortName>
        <shortName evidence="3">Tetrahydropicolinate succinylase</shortName>
    </alternativeName>
</protein>
<dbReference type="InterPro" id="IPR023180">
    <property type="entry name" value="THP_succinylTrfase_dom1"/>
</dbReference>
<keyword evidence="3" id="KW-0457">Lysine biosynthesis</keyword>
<sequence>MSVNAQLETAIEAAWEARDTITPATAGEIRDAIESTLAALDGGQLRVAERQENGDWHVNQWAKKAVLLGFRLKDMEMQSGSAQGGSWWDKVDSKWADWQEGDWKDAGFRAVPNCVVRKSAYIAPGVVLMPSFVNLGAYVDSGTMVDTWATVGSCAQIGKNVHLSGGVGIGGVLEPMQAGPTIIEDNCFIGARSEVVEGCIVREGSVLGMGVFIGQSTKIVDRETGDVMYGEVPSGSVVVAGSMPSKNGVNLYCAVIVKRVDEKTRAKTSINDLLRD</sequence>
<keyword evidence="3" id="KW-0677">Repeat</keyword>
<dbReference type="CDD" id="cd03350">
    <property type="entry name" value="LbH_THP_succinylT"/>
    <property type="match status" value="1"/>
</dbReference>
<dbReference type="EMBL" id="CP079194">
    <property type="protein sequence ID" value="QXT40128.1"/>
    <property type="molecule type" value="Genomic_DNA"/>
</dbReference>
<dbReference type="PANTHER" id="PTHR19136:SF52">
    <property type="entry name" value="2,3,4,5-TETRAHYDROPYRIDINE-2,6-DICARBOXYLATE N-SUCCINYLTRANSFERASE"/>
    <property type="match status" value="1"/>
</dbReference>
<evidence type="ECO:0000256" key="1">
    <source>
        <dbReference type="ARBA" id="ARBA00022679"/>
    </source>
</evidence>
<gene>
    <name evidence="3 5" type="primary">dapD</name>
    <name evidence="5" type="ORF">KYE46_02400</name>
</gene>
<evidence type="ECO:0000313" key="6">
    <source>
        <dbReference type="Proteomes" id="UP000825009"/>
    </source>
</evidence>
<comment type="catalytic activity">
    <reaction evidence="3">
        <text>(S)-2,3,4,5-tetrahydrodipicolinate + succinyl-CoA + H2O = (S)-2-succinylamino-6-oxoheptanedioate + CoA</text>
        <dbReference type="Rhea" id="RHEA:17325"/>
        <dbReference type="ChEBI" id="CHEBI:15377"/>
        <dbReference type="ChEBI" id="CHEBI:15685"/>
        <dbReference type="ChEBI" id="CHEBI:16845"/>
        <dbReference type="ChEBI" id="CHEBI:57287"/>
        <dbReference type="ChEBI" id="CHEBI:57292"/>
        <dbReference type="EC" id="2.3.1.117"/>
    </reaction>
</comment>
<keyword evidence="3" id="KW-0963">Cytoplasm</keyword>
<dbReference type="Pfam" id="PF14602">
    <property type="entry name" value="Hexapep_2"/>
    <property type="match status" value="1"/>
</dbReference>
<name>A0A8F6TY79_9RHOB</name>
<keyword evidence="3" id="KW-0220">Diaminopimelate biosynthesis</keyword>
<dbReference type="Proteomes" id="UP000825009">
    <property type="component" value="Chromosome"/>
</dbReference>
<comment type="pathway">
    <text evidence="3">Amino-acid biosynthesis; L-lysine biosynthesis via DAP pathway; LL-2,6-diaminopimelate from (S)-tetrahydrodipicolinate (succinylase route): step 1/3.</text>
</comment>
<comment type="subunit">
    <text evidence="3">Homotrimer.</text>
</comment>
<dbReference type="KEGG" id="gce:KYE46_02400"/>
<dbReference type="NCBIfam" id="NF008808">
    <property type="entry name" value="PRK11830.1"/>
    <property type="match status" value="1"/>
</dbReference>
<dbReference type="GO" id="GO:0019877">
    <property type="term" value="P:diaminopimelate biosynthetic process"/>
    <property type="evidence" value="ECO:0007669"/>
    <property type="project" value="UniProtKB-UniRule"/>
</dbReference>
<feature type="binding site" evidence="3">
    <location>
        <position position="109"/>
    </location>
    <ligand>
        <name>substrate</name>
    </ligand>
</feature>
<evidence type="ECO:0000259" key="4">
    <source>
        <dbReference type="Pfam" id="PF14805"/>
    </source>
</evidence>
<dbReference type="GO" id="GO:0009089">
    <property type="term" value="P:lysine biosynthetic process via diaminopimelate"/>
    <property type="evidence" value="ECO:0007669"/>
    <property type="project" value="UniProtKB-UniRule"/>
</dbReference>
<dbReference type="InterPro" id="IPR001451">
    <property type="entry name" value="Hexapep"/>
</dbReference>
<dbReference type="PANTHER" id="PTHR19136">
    <property type="entry name" value="MOLYBDENUM COFACTOR GUANYLYLTRANSFERASE"/>
    <property type="match status" value="1"/>
</dbReference>
<dbReference type="InterPro" id="IPR005664">
    <property type="entry name" value="DapD_Trfase_Hexpep_rpt_fam"/>
</dbReference>
<dbReference type="GO" id="GO:0005737">
    <property type="term" value="C:cytoplasm"/>
    <property type="evidence" value="ECO:0007669"/>
    <property type="project" value="UniProtKB-SubCell"/>
</dbReference>
<dbReference type="EC" id="2.3.1.117" evidence="3"/>
<keyword evidence="1 3" id="KW-0808">Transferase</keyword>
<reference evidence="5 6" key="1">
    <citation type="submission" date="2021-07" db="EMBL/GenBank/DDBJ databases">
        <title>A novel Jannaschia species isolated from marine dinoflagellate Ceratoperidinium margalefii.</title>
        <authorList>
            <person name="Jiang Y."/>
            <person name="Li Z."/>
        </authorList>
    </citation>
    <scope>NUCLEOTIDE SEQUENCE [LARGE SCALE GENOMIC DNA]</scope>
    <source>
        <strain evidence="5 6">J12C1-MA-4</strain>
    </source>
</reference>
<dbReference type="InterPro" id="IPR018357">
    <property type="entry name" value="Hexapep_transf_CS"/>
</dbReference>
<dbReference type="HAMAP" id="MF_00811">
    <property type="entry name" value="DapD"/>
    <property type="match status" value="1"/>
</dbReference>
<comment type="subcellular location">
    <subcellularLocation>
        <location evidence="3">Cytoplasm</location>
    </subcellularLocation>
</comment>
<keyword evidence="6" id="KW-1185">Reference proteome</keyword>
<dbReference type="GO" id="GO:0008666">
    <property type="term" value="F:2,3,4,5-tetrahydropyridine-2,6-dicarboxylate N-succinyltransferase activity"/>
    <property type="evidence" value="ECO:0007669"/>
    <property type="project" value="UniProtKB-UniRule"/>
</dbReference>
<keyword evidence="3" id="KW-0028">Amino-acid biosynthesis</keyword>